<sequence length="213" mass="23972">VISSKAKLIAALILNELGLLEKDWDVQPEFFLDYWHTRTVIAGGLLHCMNRFALPYAGTEFKEQLHDYVASEAVKQMVHEDWAEDAKSHSDPKGWLQEGYDETLYNVVTIERQLIGCETIGDTDMKGDVFNGNPHQRGTVFGELAWYLCQNLGFGSDIEFPDLAPQPRGLPVMIEEGGLARMIVYTAIKEVWFSDSRLSDVVKSAADSWCSHS</sequence>
<feature type="non-terminal residue" evidence="1">
    <location>
        <position position="1"/>
    </location>
</feature>
<protein>
    <submittedName>
        <fullName evidence="1">Uncharacterized protein</fullName>
    </submittedName>
</protein>
<dbReference type="EMBL" id="UINC01223840">
    <property type="protein sequence ID" value="SVE53196.1"/>
    <property type="molecule type" value="Genomic_DNA"/>
</dbReference>
<name>A0A383E8N6_9ZZZZ</name>
<proteinExistence type="predicted"/>
<organism evidence="1">
    <name type="scientific">marine metagenome</name>
    <dbReference type="NCBI Taxonomy" id="408172"/>
    <lineage>
        <taxon>unclassified sequences</taxon>
        <taxon>metagenomes</taxon>
        <taxon>ecological metagenomes</taxon>
    </lineage>
</organism>
<dbReference type="AlphaFoldDB" id="A0A383E8N6"/>
<evidence type="ECO:0000313" key="1">
    <source>
        <dbReference type="EMBL" id="SVE53196.1"/>
    </source>
</evidence>
<gene>
    <name evidence="1" type="ORF">METZ01_LOCUS506050</name>
</gene>
<accession>A0A383E8N6</accession>
<reference evidence="1" key="1">
    <citation type="submission" date="2018-05" db="EMBL/GenBank/DDBJ databases">
        <authorList>
            <person name="Lanie J.A."/>
            <person name="Ng W.-L."/>
            <person name="Kazmierczak K.M."/>
            <person name="Andrzejewski T.M."/>
            <person name="Davidsen T.M."/>
            <person name="Wayne K.J."/>
            <person name="Tettelin H."/>
            <person name="Glass J.I."/>
            <person name="Rusch D."/>
            <person name="Podicherti R."/>
            <person name="Tsui H.-C.T."/>
            <person name="Winkler M.E."/>
        </authorList>
    </citation>
    <scope>NUCLEOTIDE SEQUENCE</scope>
</reference>